<feature type="transmembrane region" description="Helical" evidence="1">
    <location>
        <begin position="372"/>
        <end position="395"/>
    </location>
</feature>
<sequence>MAEAQCNGLKSFPIDINGFSPSHQTYNSLVEPLNLSIDWGAGTDIPEFSQSASVQSGELYHSSFDSTKLAYSSSTYTLMSVQITRPTHIKWLALTSSEAINNNNQEDIILTFINTVNALPTFIILVNPVIRIARPIVSSAFLTAFANQTTNNAIGPDSLFPNNVKDQFAYYTTCGTIPTLGTLNALVVVNVQGLLVWDGIMESIKSIYSTQRNTQFPAYINPFYNLFLAPPTVISDIASFSSKILVSNGYASSVQTAPSIQKVVTDSYKCVTMNPETDISGGALYIDSSTGTPMTSALAKRQLEKDNYNSSYTAAIPYTILQNYTKTFLIIVFSVVFVFIILYAILSLTVGESEMGSGASRLKLVFANILKVPVYVVIAFFCTFIGLFVGITISANSSGWQPGPVTTGSASGSASGNR</sequence>
<evidence type="ECO:0000256" key="1">
    <source>
        <dbReference type="SAM" id="Phobius"/>
    </source>
</evidence>
<dbReference type="EMBL" id="MN740738">
    <property type="protein sequence ID" value="QHU09512.1"/>
    <property type="molecule type" value="Genomic_DNA"/>
</dbReference>
<keyword evidence="1" id="KW-0812">Transmembrane</keyword>
<organism evidence="2">
    <name type="scientific">viral metagenome</name>
    <dbReference type="NCBI Taxonomy" id="1070528"/>
    <lineage>
        <taxon>unclassified sequences</taxon>
        <taxon>metagenomes</taxon>
        <taxon>organismal metagenomes</taxon>
    </lineage>
</organism>
<keyword evidence="1" id="KW-0472">Membrane</keyword>
<protein>
    <submittedName>
        <fullName evidence="2">Uncharacterized protein</fullName>
    </submittedName>
</protein>
<evidence type="ECO:0000313" key="2">
    <source>
        <dbReference type="EMBL" id="QHU09512.1"/>
    </source>
</evidence>
<accession>A0A6C0JUT3</accession>
<dbReference type="AlphaFoldDB" id="A0A6C0JUT3"/>
<proteinExistence type="predicted"/>
<keyword evidence="1" id="KW-1133">Transmembrane helix</keyword>
<name>A0A6C0JUT3_9ZZZZ</name>
<reference evidence="2" key="1">
    <citation type="journal article" date="2020" name="Nature">
        <title>Giant virus diversity and host interactions through global metagenomics.</title>
        <authorList>
            <person name="Schulz F."/>
            <person name="Roux S."/>
            <person name="Paez-Espino D."/>
            <person name="Jungbluth S."/>
            <person name="Walsh D.A."/>
            <person name="Denef V.J."/>
            <person name="McMahon K.D."/>
            <person name="Konstantinidis K.T."/>
            <person name="Eloe-Fadrosh E.A."/>
            <person name="Kyrpides N.C."/>
            <person name="Woyke T."/>
        </authorList>
    </citation>
    <scope>NUCLEOTIDE SEQUENCE</scope>
    <source>
        <strain evidence="2">GVMAG-S-1101164-105</strain>
    </source>
</reference>
<feature type="transmembrane region" description="Helical" evidence="1">
    <location>
        <begin position="328"/>
        <end position="351"/>
    </location>
</feature>